<dbReference type="Pfam" id="PF00550">
    <property type="entry name" value="PP-binding"/>
    <property type="match status" value="2"/>
</dbReference>
<dbReference type="SMART" id="SM00827">
    <property type="entry name" value="PKS_AT"/>
    <property type="match status" value="1"/>
</dbReference>
<dbReference type="Gene3D" id="3.40.50.720">
    <property type="entry name" value="NAD(P)-binding Rossmann-like Domain"/>
    <property type="match status" value="1"/>
</dbReference>
<evidence type="ECO:0000259" key="6">
    <source>
        <dbReference type="PROSITE" id="PS52004"/>
    </source>
</evidence>
<dbReference type="InterPro" id="IPR016039">
    <property type="entry name" value="Thiolase-like"/>
</dbReference>
<dbReference type="InterPro" id="IPR009081">
    <property type="entry name" value="PP-bd_ACP"/>
</dbReference>
<dbReference type="PROSITE" id="PS50075">
    <property type="entry name" value="CARRIER"/>
    <property type="match status" value="2"/>
</dbReference>
<feature type="region of interest" description="Disordered" evidence="4">
    <location>
        <begin position="1396"/>
        <end position="1422"/>
    </location>
</feature>
<feature type="compositionally biased region" description="Gly residues" evidence="4">
    <location>
        <begin position="1410"/>
        <end position="1420"/>
    </location>
</feature>
<gene>
    <name evidence="7" type="ORF">ACFOWE_21310</name>
</gene>
<dbReference type="SUPFAM" id="SSF53901">
    <property type="entry name" value="Thiolase-like"/>
    <property type="match status" value="1"/>
</dbReference>
<dbReference type="SUPFAM" id="SSF51735">
    <property type="entry name" value="NAD(P)-binding Rossmann-fold domains"/>
    <property type="match status" value="2"/>
</dbReference>
<feature type="compositionally biased region" description="Low complexity" evidence="4">
    <location>
        <begin position="1910"/>
        <end position="1936"/>
    </location>
</feature>
<dbReference type="EMBL" id="JBHSBM010000024">
    <property type="protein sequence ID" value="MFC4060849.1"/>
    <property type="molecule type" value="Genomic_DNA"/>
</dbReference>
<dbReference type="PROSITE" id="PS52004">
    <property type="entry name" value="KS3_2"/>
    <property type="match status" value="1"/>
</dbReference>
<evidence type="ECO:0000256" key="2">
    <source>
        <dbReference type="ARBA" id="ARBA00022553"/>
    </source>
</evidence>
<evidence type="ECO:0000256" key="3">
    <source>
        <dbReference type="ARBA" id="ARBA00022679"/>
    </source>
</evidence>
<feature type="compositionally biased region" description="Low complexity" evidence="4">
    <location>
        <begin position="1094"/>
        <end position="1111"/>
    </location>
</feature>
<dbReference type="Pfam" id="PF00698">
    <property type="entry name" value="Acyl_transf_1"/>
    <property type="match status" value="1"/>
</dbReference>
<dbReference type="InterPro" id="IPR032821">
    <property type="entry name" value="PKS_assoc"/>
</dbReference>
<dbReference type="InterPro" id="IPR036291">
    <property type="entry name" value="NAD(P)-bd_dom_sf"/>
</dbReference>
<dbReference type="InterPro" id="IPR020841">
    <property type="entry name" value="PKS_Beta-ketoAc_synthase_dom"/>
</dbReference>
<dbReference type="InterPro" id="IPR014030">
    <property type="entry name" value="Ketoacyl_synth_N"/>
</dbReference>
<dbReference type="InterPro" id="IPR013968">
    <property type="entry name" value="PKS_KR"/>
</dbReference>
<feature type="region of interest" description="Disordered" evidence="4">
    <location>
        <begin position="1208"/>
        <end position="1249"/>
    </location>
</feature>
<accession>A0ABV8ID15</accession>
<dbReference type="SUPFAM" id="SSF47336">
    <property type="entry name" value="ACP-like"/>
    <property type="match status" value="2"/>
</dbReference>
<dbReference type="Gene3D" id="3.40.366.10">
    <property type="entry name" value="Malonyl-Coenzyme A Acyl Carrier Protein, domain 2"/>
    <property type="match status" value="1"/>
</dbReference>
<dbReference type="Pfam" id="PF00109">
    <property type="entry name" value="ketoacyl-synt"/>
    <property type="match status" value="1"/>
</dbReference>
<feature type="domain" description="Ketosynthase family 3 (KS3)" evidence="6">
    <location>
        <begin position="95"/>
        <end position="517"/>
    </location>
</feature>
<dbReference type="SMART" id="SM00825">
    <property type="entry name" value="PKS_KS"/>
    <property type="match status" value="1"/>
</dbReference>
<feature type="domain" description="Carrier" evidence="5">
    <location>
        <begin position="3"/>
        <end position="81"/>
    </location>
</feature>
<proteinExistence type="predicted"/>
<dbReference type="InterPro" id="IPR001031">
    <property type="entry name" value="Thioesterase"/>
</dbReference>
<dbReference type="PANTHER" id="PTHR43775:SF37">
    <property type="entry name" value="SI:DKEY-61P9.11"/>
    <property type="match status" value="1"/>
</dbReference>
<dbReference type="SUPFAM" id="SSF55048">
    <property type="entry name" value="Probable ACP-binding domain of malonyl-CoA ACP transacylase"/>
    <property type="match status" value="1"/>
</dbReference>
<dbReference type="InterPro" id="IPR020806">
    <property type="entry name" value="PKS_PP-bd"/>
</dbReference>
<dbReference type="InterPro" id="IPR029058">
    <property type="entry name" value="AB_hydrolase_fold"/>
</dbReference>
<dbReference type="InterPro" id="IPR020807">
    <property type="entry name" value="PKS_DH"/>
</dbReference>
<dbReference type="InterPro" id="IPR036736">
    <property type="entry name" value="ACP-like_sf"/>
</dbReference>
<dbReference type="InterPro" id="IPR050091">
    <property type="entry name" value="PKS_NRPS_Biosynth_Enz"/>
</dbReference>
<dbReference type="Proteomes" id="UP001595850">
    <property type="component" value="Unassembled WGS sequence"/>
</dbReference>
<feature type="compositionally biased region" description="Polar residues" evidence="4">
    <location>
        <begin position="1218"/>
        <end position="1245"/>
    </location>
</feature>
<dbReference type="Pfam" id="PF00975">
    <property type="entry name" value="Thioesterase"/>
    <property type="match status" value="1"/>
</dbReference>
<name>A0ABV8ID15_9ACTN</name>
<dbReference type="PANTHER" id="PTHR43775">
    <property type="entry name" value="FATTY ACID SYNTHASE"/>
    <property type="match status" value="1"/>
</dbReference>
<dbReference type="SMART" id="SM00826">
    <property type="entry name" value="PKS_DH"/>
    <property type="match status" value="1"/>
</dbReference>
<dbReference type="InterPro" id="IPR016036">
    <property type="entry name" value="Malonyl_transacylase_ACP-bd"/>
</dbReference>
<dbReference type="InterPro" id="IPR014031">
    <property type="entry name" value="Ketoacyl_synth_C"/>
</dbReference>
<dbReference type="SMART" id="SM00823">
    <property type="entry name" value="PKS_PP"/>
    <property type="match status" value="2"/>
</dbReference>
<keyword evidence="1" id="KW-0596">Phosphopantetheine</keyword>
<dbReference type="Pfam" id="PF08659">
    <property type="entry name" value="KR"/>
    <property type="match status" value="1"/>
</dbReference>
<feature type="region of interest" description="Disordered" evidence="4">
    <location>
        <begin position="1094"/>
        <end position="1133"/>
    </location>
</feature>
<dbReference type="SUPFAM" id="SSF52151">
    <property type="entry name" value="FabD/lysophospholipase-like"/>
    <property type="match status" value="1"/>
</dbReference>
<dbReference type="RefSeq" id="WP_377290484.1">
    <property type="nucleotide sequence ID" value="NZ_JBHSBM010000024.1"/>
</dbReference>
<dbReference type="InterPro" id="IPR014043">
    <property type="entry name" value="Acyl_transferase_dom"/>
</dbReference>
<feature type="domain" description="Carrier" evidence="5">
    <location>
        <begin position="1731"/>
        <end position="1805"/>
    </location>
</feature>
<comment type="caution">
    <text evidence="7">The sequence shown here is derived from an EMBL/GenBank/DDBJ whole genome shotgun (WGS) entry which is preliminary data.</text>
</comment>
<keyword evidence="3" id="KW-0808">Transferase</keyword>
<dbReference type="InterPro" id="IPR057326">
    <property type="entry name" value="KR_dom"/>
</dbReference>
<keyword evidence="2" id="KW-0597">Phosphoprotein</keyword>
<dbReference type="InterPro" id="IPR001227">
    <property type="entry name" value="Ac_transferase_dom_sf"/>
</dbReference>
<organism evidence="7 8">
    <name type="scientific">Planomonospora corallina</name>
    <dbReference type="NCBI Taxonomy" id="1806052"/>
    <lineage>
        <taxon>Bacteria</taxon>
        <taxon>Bacillati</taxon>
        <taxon>Actinomycetota</taxon>
        <taxon>Actinomycetes</taxon>
        <taxon>Streptosporangiales</taxon>
        <taxon>Streptosporangiaceae</taxon>
        <taxon>Planomonospora</taxon>
    </lineage>
</organism>
<dbReference type="Gene3D" id="3.40.47.10">
    <property type="match status" value="1"/>
</dbReference>
<dbReference type="InterPro" id="IPR016035">
    <property type="entry name" value="Acyl_Trfase/lysoPLipase"/>
</dbReference>
<dbReference type="Pfam" id="PF02801">
    <property type="entry name" value="Ketoacyl-synt_C"/>
    <property type="match status" value="1"/>
</dbReference>
<protein>
    <submittedName>
        <fullName evidence="7">SDR family NAD(P)-dependent oxidoreductase</fullName>
    </submittedName>
</protein>
<evidence type="ECO:0000313" key="8">
    <source>
        <dbReference type="Proteomes" id="UP001595850"/>
    </source>
</evidence>
<dbReference type="SUPFAM" id="SSF53474">
    <property type="entry name" value="alpha/beta-Hydrolases"/>
    <property type="match status" value="1"/>
</dbReference>
<feature type="compositionally biased region" description="Basic and acidic residues" evidence="4">
    <location>
        <begin position="1112"/>
        <end position="1128"/>
    </location>
</feature>
<feature type="compositionally biased region" description="Low complexity" evidence="4">
    <location>
        <begin position="1400"/>
        <end position="1409"/>
    </location>
</feature>
<evidence type="ECO:0000259" key="5">
    <source>
        <dbReference type="PROSITE" id="PS50075"/>
    </source>
</evidence>
<keyword evidence="8" id="KW-1185">Reference proteome</keyword>
<dbReference type="CDD" id="cd00833">
    <property type="entry name" value="PKS"/>
    <property type="match status" value="1"/>
</dbReference>
<feature type="region of interest" description="Disordered" evidence="4">
    <location>
        <begin position="1910"/>
        <end position="1941"/>
    </location>
</feature>
<dbReference type="Gene3D" id="1.10.1200.10">
    <property type="entry name" value="ACP-like"/>
    <property type="match status" value="2"/>
</dbReference>
<dbReference type="Pfam" id="PF16197">
    <property type="entry name" value="KAsynt_C_assoc"/>
    <property type="match status" value="1"/>
</dbReference>
<evidence type="ECO:0000313" key="7">
    <source>
        <dbReference type="EMBL" id="MFC4060849.1"/>
    </source>
</evidence>
<dbReference type="SMART" id="SM00822">
    <property type="entry name" value="PKS_KR"/>
    <property type="match status" value="1"/>
</dbReference>
<evidence type="ECO:0000256" key="1">
    <source>
        <dbReference type="ARBA" id="ARBA00022450"/>
    </source>
</evidence>
<sequence>MDLLGEDDIRRFLSERLSVRCRIPLAHVDPDRPLEEFGLSSRDAVAVAGELEALLGRELGPTLVWEYPTINRLARGLAARPVRQADPQAVRHAADEPVAVIGVGCRLPGSVHGPEDLWRLLMAGGDAVGEVPEGRWEAFDDGSARTAEALAATTRHGGFLDDVAAFDADFFGIVPGEAEKMDPQQRMLLETAWEALEHAGIAPRSLRGSRTGAFVGISGNEYAHLTTADASTVDAWTATGAAFSIAANRLSYVLDLRGPSLAVDTACSSSLVATDLAVRSLRAGESDLALAAGVNLLLSPVVTMAFDQGGGTAPDGRCKAFDASADGMVRAEGCGVVVLKRLSDALRDGDRVLAVVRATAVNQDGRSNGLVAPNPEAQEELLRAAYAGLEPPDYIEAHGTGTFLGDPIEARAIDAALPEGHRVLLGSAKSNLGHLEAAAGVTGLIKTVLALHHGVIPPSAHFEKPNPHIPWERLEVVTAPTPWPGAPDTPDRPGGRPRAGVSSFGFGGTNAHVVLDAAPAPATALAAGEPADRGERGDRLFLLTDLTADRVREYAGLLADRIADGPWDLDDVARTLARRAGRGRVGAAVVARDSAGLVAGLRAVQEGRPTAVPVAPAGTPAAAVATGTAAGGRGPVWVFGGYGSQWAGMGARLYAHEPVFAHAIDELDALFRAEAGIPLREIVTGGGEPGGVATAQPLIFALQVALARLWTSHGVRPAAVIGHSMGEVAAAVVAGGLGLADAVKVICRRARLLGTLGGGGAMAVLEVAAEEVPADLHVAVHSSPRQCVVTGDPDRVAAFAAEVEARGLLSRVLTAEGAGHSPQVKPLLPKLRAELDGIEGGKPEIEFYSTVFDDPREVPTFEPAYWAAGVRRPVRLMTALQAAAEDGHTVFTEVGPHPVLAAALRDTLPAGTAVTHSLRRGHDEEFAAQLAAVAVALPSADLAPYGTLADLPLPRWRHRRHWVPATRRAVLPTGSHPLLGTHVESPAGHVWTTVAEDLSDAPWRLDPACWKPYGLPVLPLAAVAALAQAAAFEAWGRAELADITLEGLLPLPATVVTTVTPSGEVEIDARDAAGTWIRYGTATVVTDAPPAAAVPSPAELAARLPGGPAARPDGRTDEQPDGRTDGRTDGWQAVTEPVPVPVSIGFLGSDGTPERVRTRRIPATAVPVPLTAKLVGRVWAESPLAPYPHPVAVAGAGAAVHAVVTGSASSHSAPVGGSASSHSAPVGGSASSHSAPVGGSASSHSAPVGGPARSWLLVAGEGDGRAERLAEALTAAGQAVQRAALPRTGPVPAPRPAPLPAGPAPDETVVLVPAGLDPAGAESVILAVTRLVRDLTGTGTRLRLATERAQAVLPGERPDPGAAALRGLVRVLAFEHPDLRACLVDADGPGALLTELTGTPAGASGSPVGSPGGSPVGSPGGSLDDEVAWRDGVRLAARLAALPLGDLPLPGVGAPAVRRGGSYLITGGYGGLGLVVARWLAERGAGRIVLGGRSGPTPEGDEVIEELRDLGADVRVVTGDLAEPGTARRLVEAAVAGGLRLRGVVHAAGVLDDRLVTDVGAGDLHRVWSAKVHGGLALHEATRGGDLDWWVAFSSAAALLGSPGQAAYAAANAWLDALCDLRRAQGLPGTTINWGTWTEAGGAGRAALPAVAPITPGEGVEALEALIRRDVPAAGVVRLNAAEAVAAFPGIVRMPYFAELAEAAGAQAAPGSGGWPGAEALGGLDPAEALAVVTARVAERTAVVLGFEPDWLQEGTVLTEAGLDSLAATRVRGVIEHDFGVAVPAALLLKGATLGDLAAAVAAELGVSGAAERAAVARTRPVGPRDAAERRVVAVLARILGREPGVDEEVPAEALPAVLAELGLARSAARDGAPTGAALADLVRRADEEEAAAGVVRPLTPAARAYLARRAGTAGRTGTAGTTGETGTAGTTGAEGPPERPLFLAHPAGGTTGVYAQLAELLGAGRVVFGLERLEEQAGPGGAGGAGHGVEERAARYVEEIRKVQPEGPYRLGGWSFGGILAFEIARRLGAEDVELVAMIDSGLPDETAREERLRITARRYADFADYLRETYGVAVELGYDELAELDEAGQLALTEERVAASGVLDLLGEAILRHQITSHADTRAIEGYRAGTFTGRVVLYRSTEPTPWAVEDVRYAHADDPTRGFGPHSPGLEIVTVPGSHHLNLLDPPHVEVIAAHLGGQL</sequence>
<dbReference type="Gene3D" id="3.40.50.1820">
    <property type="entry name" value="alpha/beta hydrolase"/>
    <property type="match status" value="1"/>
</dbReference>
<reference evidence="8" key="1">
    <citation type="journal article" date="2019" name="Int. J. Syst. Evol. Microbiol.">
        <title>The Global Catalogue of Microorganisms (GCM) 10K type strain sequencing project: providing services to taxonomists for standard genome sequencing and annotation.</title>
        <authorList>
            <consortium name="The Broad Institute Genomics Platform"/>
            <consortium name="The Broad Institute Genome Sequencing Center for Infectious Disease"/>
            <person name="Wu L."/>
            <person name="Ma J."/>
        </authorList>
    </citation>
    <scope>NUCLEOTIDE SEQUENCE [LARGE SCALE GENOMIC DNA]</scope>
    <source>
        <strain evidence="8">TBRC 4489</strain>
    </source>
</reference>
<dbReference type="Gene3D" id="3.30.70.250">
    <property type="entry name" value="Malonyl-CoA ACP transacylase, ACP-binding"/>
    <property type="match status" value="1"/>
</dbReference>
<evidence type="ECO:0000256" key="4">
    <source>
        <dbReference type="SAM" id="MobiDB-lite"/>
    </source>
</evidence>